<dbReference type="AlphaFoldDB" id="A0A813PZP3"/>
<accession>A0A813PZP3</accession>
<evidence type="ECO:0000313" key="6">
    <source>
        <dbReference type="Proteomes" id="UP000663879"/>
    </source>
</evidence>
<protein>
    <submittedName>
        <fullName evidence="5">Uncharacterized protein</fullName>
    </submittedName>
</protein>
<feature type="domain" description="DUF5580" evidence="4">
    <location>
        <begin position="484"/>
        <end position="558"/>
    </location>
</feature>
<reference evidence="5" key="1">
    <citation type="submission" date="2021-02" db="EMBL/GenBank/DDBJ databases">
        <authorList>
            <person name="Nowell W R."/>
        </authorList>
    </citation>
    <scope>NUCLEOTIDE SEQUENCE</scope>
    <source>
        <strain evidence="5">Ploen Becks lab</strain>
    </source>
</reference>
<proteinExistence type="predicted"/>
<evidence type="ECO:0000256" key="2">
    <source>
        <dbReference type="SAM" id="MobiDB-lite"/>
    </source>
</evidence>
<keyword evidence="1" id="KW-0175">Coiled coil</keyword>
<evidence type="ECO:0000259" key="4">
    <source>
        <dbReference type="Pfam" id="PF20743"/>
    </source>
</evidence>
<feature type="compositionally biased region" description="Low complexity" evidence="2">
    <location>
        <begin position="287"/>
        <end position="303"/>
    </location>
</feature>
<dbReference type="InterPro" id="IPR040774">
    <property type="entry name" value="DUF5580"/>
</dbReference>
<feature type="region of interest" description="Disordered" evidence="2">
    <location>
        <begin position="285"/>
        <end position="310"/>
    </location>
</feature>
<evidence type="ECO:0000256" key="1">
    <source>
        <dbReference type="SAM" id="Coils"/>
    </source>
</evidence>
<organism evidence="5 6">
    <name type="scientific">Brachionus calyciflorus</name>
    <dbReference type="NCBI Taxonomy" id="104777"/>
    <lineage>
        <taxon>Eukaryota</taxon>
        <taxon>Metazoa</taxon>
        <taxon>Spiralia</taxon>
        <taxon>Gnathifera</taxon>
        <taxon>Rotifera</taxon>
        <taxon>Eurotatoria</taxon>
        <taxon>Monogononta</taxon>
        <taxon>Pseudotrocha</taxon>
        <taxon>Ploima</taxon>
        <taxon>Brachionidae</taxon>
        <taxon>Brachionus</taxon>
    </lineage>
</organism>
<evidence type="ECO:0000259" key="3">
    <source>
        <dbReference type="Pfam" id="PF17743"/>
    </source>
</evidence>
<dbReference type="OrthoDB" id="9989690at2759"/>
<name>A0A813PZP3_9BILA</name>
<feature type="coiled-coil region" evidence="1">
    <location>
        <begin position="445"/>
        <end position="472"/>
    </location>
</feature>
<keyword evidence="6" id="KW-1185">Reference proteome</keyword>
<dbReference type="InterPro" id="IPR049247">
    <property type="entry name" value="DUF5580_C"/>
</dbReference>
<feature type="domain" description="DUF5580" evidence="3">
    <location>
        <begin position="193"/>
        <end position="277"/>
    </location>
</feature>
<dbReference type="PANTHER" id="PTHR34830">
    <property type="entry name" value="SIMILAR TO HYPOTHETICAL PROTEIN MGC34837"/>
    <property type="match status" value="1"/>
</dbReference>
<dbReference type="Pfam" id="PF17743">
    <property type="entry name" value="DUF5580"/>
    <property type="match status" value="1"/>
</dbReference>
<gene>
    <name evidence="5" type="ORF">OXX778_LOCUS4328</name>
</gene>
<sequence length="561" mass="65287">MPKHGRKSPWVFDNYNALYSPFGTDNTPILDTKIVGGKLVNIRARPDPVIQPTKPIANLQAQDESKFRKIPKGRYDTTYRREYLNFANGFPNQSNNNPLDKYAIVNPNAANSPSQQALNPYPVLPPINLNPSQNQSYQQPIIDHIVNDNAYNYNKQLNNLGSNNQGSLSSDKNNDNYLPVDPIYLSPQEEANLVNDVTRELDGYSSDQLKNFYSEMLSYDPSATGFAHHMYVTLVAMRNQLPLSESLMRFVMSRFVSPNQQRGYVNYEDLVKFLAKCLGEISKKRYSPQPNQQQNPSENLNQSVLSPRSVDKYDPDEQAILRLMHENMRDWDQVNLLDTDNLRRKFYEIDPYNRYILTQREIEDVVYKNRIPIQRSLIFQILERYCKAAVSQYRWPAFVDFLEKTKNLRLPNKKKTNYTLREDEKDADISQFTYRNNQLDSLRNMASEQERLDEINKQIYNLQNLKMETKQKLESRLENVVKGETWFTRFMRLANAIYNHRINAGIEFVLPKDEARRLITAYNTVYELSIPEATIEEGLTINTVKGNVLIDNLIKFLAKVK</sequence>
<dbReference type="Proteomes" id="UP000663879">
    <property type="component" value="Unassembled WGS sequence"/>
</dbReference>
<dbReference type="InterPro" id="IPR048316">
    <property type="entry name" value="DUF5580_N"/>
</dbReference>
<comment type="caution">
    <text evidence="5">The sequence shown here is derived from an EMBL/GenBank/DDBJ whole genome shotgun (WGS) entry which is preliminary data.</text>
</comment>
<dbReference type="EMBL" id="CAJNOC010000419">
    <property type="protein sequence ID" value="CAF0759023.1"/>
    <property type="molecule type" value="Genomic_DNA"/>
</dbReference>
<dbReference type="PANTHER" id="PTHR34830:SF1">
    <property type="entry name" value="GENE 12695-RELATED"/>
    <property type="match status" value="1"/>
</dbReference>
<evidence type="ECO:0000313" key="5">
    <source>
        <dbReference type="EMBL" id="CAF0759023.1"/>
    </source>
</evidence>
<dbReference type="Pfam" id="PF20743">
    <property type="entry name" value="DUF5580_C"/>
    <property type="match status" value="1"/>
</dbReference>